<protein>
    <submittedName>
        <fullName evidence="1">Uncharacterized protein</fullName>
    </submittedName>
</protein>
<name>A0A3N0Z649_ANAGA</name>
<dbReference type="OrthoDB" id="8880272at2759"/>
<organism evidence="1 2">
    <name type="scientific">Anabarilius grahami</name>
    <name type="common">Kanglang fish</name>
    <name type="synonym">Barilius grahami</name>
    <dbReference type="NCBI Taxonomy" id="495550"/>
    <lineage>
        <taxon>Eukaryota</taxon>
        <taxon>Metazoa</taxon>
        <taxon>Chordata</taxon>
        <taxon>Craniata</taxon>
        <taxon>Vertebrata</taxon>
        <taxon>Euteleostomi</taxon>
        <taxon>Actinopterygii</taxon>
        <taxon>Neopterygii</taxon>
        <taxon>Teleostei</taxon>
        <taxon>Ostariophysi</taxon>
        <taxon>Cypriniformes</taxon>
        <taxon>Xenocyprididae</taxon>
        <taxon>Xenocypridinae</taxon>
        <taxon>Xenocypridinae incertae sedis</taxon>
        <taxon>Anabarilius</taxon>
    </lineage>
</organism>
<dbReference type="Proteomes" id="UP000281406">
    <property type="component" value="Unassembled WGS sequence"/>
</dbReference>
<proteinExistence type="predicted"/>
<evidence type="ECO:0000313" key="1">
    <source>
        <dbReference type="EMBL" id="ROL53950.1"/>
    </source>
</evidence>
<accession>A0A3N0Z649</accession>
<comment type="caution">
    <text evidence="1">The sequence shown here is derived from an EMBL/GenBank/DDBJ whole genome shotgun (WGS) entry which is preliminary data.</text>
</comment>
<evidence type="ECO:0000313" key="2">
    <source>
        <dbReference type="Proteomes" id="UP000281406"/>
    </source>
</evidence>
<dbReference type="EMBL" id="RJVU01007311">
    <property type="protein sequence ID" value="ROL53950.1"/>
    <property type="molecule type" value="Genomic_DNA"/>
</dbReference>
<sequence length="148" mass="16282">MATPSPYSRPGPIRCRCVANRTTCKAATFKSKEGKIKSMSFTIKTTSALSDRTNIYLSSTFGDEPNLEEGATYYLKNVTVSNKYGRQNIHFGKSPSKFRTAPIELAAKVEKAAREALCPQSQKVMGNEGDIFSRGDYLSLQGRVVKVS</sequence>
<dbReference type="AlphaFoldDB" id="A0A3N0Z649"/>
<gene>
    <name evidence="1" type="ORF">DPX16_0001</name>
</gene>
<reference evidence="1 2" key="1">
    <citation type="submission" date="2018-10" db="EMBL/GenBank/DDBJ databases">
        <title>Genome assembly for a Yunnan-Guizhou Plateau 3E fish, Anabarilius grahami (Regan), and its evolutionary and genetic applications.</title>
        <authorList>
            <person name="Jiang W."/>
        </authorList>
    </citation>
    <scope>NUCLEOTIDE SEQUENCE [LARGE SCALE GENOMIC DNA]</scope>
    <source>
        <strain evidence="1">AG-KIZ</strain>
        <tissue evidence="1">Muscle</tissue>
    </source>
</reference>
<keyword evidence="2" id="KW-1185">Reference proteome</keyword>